<keyword evidence="3" id="KW-1185">Reference proteome</keyword>
<dbReference type="InterPro" id="IPR024467">
    <property type="entry name" value="Xre/MbcA/ParS-like_toxin-bd"/>
</dbReference>
<feature type="domain" description="Antitoxin Xre/MbcA/ParS-like toxin-binding" evidence="1">
    <location>
        <begin position="67"/>
        <end position="109"/>
    </location>
</feature>
<dbReference type="RefSeq" id="WP_260903402.1">
    <property type="nucleotide sequence ID" value="NZ_JAOCZP010000003.1"/>
</dbReference>
<reference evidence="2 3" key="1">
    <citation type="submission" date="2022-09" db="EMBL/GenBank/DDBJ databases">
        <title>Chelativorans salina sp. nov., a novel slightly halophilic bacterium isolated from a saline lake sediment enrichment.</title>
        <authorList>
            <person name="Gao L."/>
            <person name="Fang B.-Z."/>
            <person name="Li W.-J."/>
        </authorList>
    </citation>
    <scope>NUCLEOTIDE SEQUENCE [LARGE SCALE GENOMIC DNA]</scope>
    <source>
        <strain evidence="2 3">EGI FJ00035</strain>
    </source>
</reference>
<protein>
    <submittedName>
        <fullName evidence="2">MbcA/ParS/Xre antitoxin family protein</fullName>
    </submittedName>
</protein>
<dbReference type="Pfam" id="PF09722">
    <property type="entry name" value="Xre_MbcA_ParS_C"/>
    <property type="match status" value="1"/>
</dbReference>
<evidence type="ECO:0000313" key="3">
    <source>
        <dbReference type="Proteomes" id="UP001320831"/>
    </source>
</evidence>
<evidence type="ECO:0000313" key="2">
    <source>
        <dbReference type="EMBL" id="MCT7376006.1"/>
    </source>
</evidence>
<dbReference type="EMBL" id="JAOCZP010000003">
    <property type="protein sequence ID" value="MCT7376006.1"/>
    <property type="molecule type" value="Genomic_DNA"/>
</dbReference>
<dbReference type="Proteomes" id="UP001320831">
    <property type="component" value="Unassembled WGS sequence"/>
</dbReference>
<accession>A0ABT2LNY2</accession>
<gene>
    <name evidence="2" type="ORF">N5A92_13290</name>
</gene>
<proteinExistence type="predicted"/>
<sequence>MSSALAQVLDRISQKGAIKLIDVANMLDVRPETVSRWNQGKAYPHRDTEKLLLELEYIVDQLGDFYEPNDARRWIFARQRFLDGESPADLIRVGRIDDVLSLVQKMRDGVYL</sequence>
<comment type="caution">
    <text evidence="2">The sequence shown here is derived from an EMBL/GenBank/DDBJ whole genome shotgun (WGS) entry which is preliminary data.</text>
</comment>
<name>A0ABT2LNY2_9HYPH</name>
<organism evidence="2 3">
    <name type="scientific">Chelativorans salis</name>
    <dbReference type="NCBI Taxonomy" id="2978478"/>
    <lineage>
        <taxon>Bacteria</taxon>
        <taxon>Pseudomonadati</taxon>
        <taxon>Pseudomonadota</taxon>
        <taxon>Alphaproteobacteria</taxon>
        <taxon>Hyphomicrobiales</taxon>
        <taxon>Phyllobacteriaceae</taxon>
        <taxon>Chelativorans</taxon>
    </lineage>
</organism>
<evidence type="ECO:0000259" key="1">
    <source>
        <dbReference type="Pfam" id="PF09722"/>
    </source>
</evidence>